<feature type="region of interest" description="Disordered" evidence="1">
    <location>
        <begin position="1"/>
        <end position="42"/>
    </location>
</feature>
<reference evidence="2" key="1">
    <citation type="submission" date="2023-10" db="EMBL/GenBank/DDBJ databases">
        <authorList>
            <person name="Chen Y."/>
            <person name="Shah S."/>
            <person name="Dougan E. K."/>
            <person name="Thang M."/>
            <person name="Chan C."/>
        </authorList>
    </citation>
    <scope>NUCLEOTIDE SEQUENCE [LARGE SCALE GENOMIC DNA]</scope>
</reference>
<comment type="caution">
    <text evidence="2">The sequence shown here is derived from an EMBL/GenBank/DDBJ whole genome shotgun (WGS) entry which is preliminary data.</text>
</comment>
<keyword evidence="3" id="KW-1185">Reference proteome</keyword>
<evidence type="ECO:0000313" key="2">
    <source>
        <dbReference type="EMBL" id="CAK0861846.1"/>
    </source>
</evidence>
<feature type="non-terminal residue" evidence="2">
    <location>
        <position position="105"/>
    </location>
</feature>
<evidence type="ECO:0000313" key="3">
    <source>
        <dbReference type="Proteomes" id="UP001189429"/>
    </source>
</evidence>
<dbReference type="EMBL" id="CAUYUJ010016100">
    <property type="protein sequence ID" value="CAK0861846.1"/>
    <property type="molecule type" value="Genomic_DNA"/>
</dbReference>
<proteinExistence type="predicted"/>
<feature type="non-terminal residue" evidence="2">
    <location>
        <position position="1"/>
    </location>
</feature>
<gene>
    <name evidence="2" type="ORF">PCOR1329_LOCUS50402</name>
</gene>
<sequence length="105" mass="11655">SPAEGTRRQVAGRPPRWRPRDAPRTTPVVQRKAPPPQSHSNDIAAARWRGVSWHVQACPPRRPAQIAERSGAERAGDRTLRGLLEGRLSQSPRNIVPNPGRRTAH</sequence>
<accession>A0ABN9UPG4</accession>
<feature type="region of interest" description="Disordered" evidence="1">
    <location>
        <begin position="60"/>
        <end position="105"/>
    </location>
</feature>
<feature type="compositionally biased region" description="Basic and acidic residues" evidence="1">
    <location>
        <begin position="70"/>
        <end position="80"/>
    </location>
</feature>
<protein>
    <submittedName>
        <fullName evidence="2">Uncharacterized protein</fullName>
    </submittedName>
</protein>
<name>A0ABN9UPG4_9DINO</name>
<evidence type="ECO:0000256" key="1">
    <source>
        <dbReference type="SAM" id="MobiDB-lite"/>
    </source>
</evidence>
<organism evidence="2 3">
    <name type="scientific">Prorocentrum cordatum</name>
    <dbReference type="NCBI Taxonomy" id="2364126"/>
    <lineage>
        <taxon>Eukaryota</taxon>
        <taxon>Sar</taxon>
        <taxon>Alveolata</taxon>
        <taxon>Dinophyceae</taxon>
        <taxon>Prorocentrales</taxon>
        <taxon>Prorocentraceae</taxon>
        <taxon>Prorocentrum</taxon>
    </lineage>
</organism>
<dbReference type="Proteomes" id="UP001189429">
    <property type="component" value="Unassembled WGS sequence"/>
</dbReference>